<dbReference type="InterPro" id="IPR001296">
    <property type="entry name" value="Glyco_trans_1"/>
</dbReference>
<protein>
    <submittedName>
        <fullName evidence="4">Glycosyltransferase involved in cell wall biosynthesis</fullName>
    </submittedName>
</protein>
<name>A0A2S5JJC8_9RHOB</name>
<dbReference type="OrthoDB" id="9790710at2"/>
<reference evidence="4 5" key="1">
    <citation type="submission" date="2018-01" db="EMBL/GenBank/DDBJ databases">
        <title>Genomic Encyclopedia of Archaeal and Bacterial Type Strains, Phase II (KMG-II): from individual species to whole genera.</title>
        <authorList>
            <person name="Goeker M."/>
        </authorList>
    </citation>
    <scope>NUCLEOTIDE SEQUENCE [LARGE SCALE GENOMIC DNA]</scope>
    <source>
        <strain evidence="4 5">DSM 12048</strain>
    </source>
</reference>
<sequence>MIHVGLDGQSWDNERGFGRFTRSLVGALAARDAGFRYTLICDRPPERPLPDGIDVVVAGASHSMAESASGDSARRGADLLTLARRAARLRPDLLFFPASYSFFPVLGRIPALVCIHDTIPERFPDLVFPTRRNHLLWRAKGWLARRQARRILTVSESSARDIARMLSVPRDRIDVTTEGAQPVFAPLDDPRRAEDIRRHHGIDPRDRLLVYVGGFNRHKNVVSLIRAMPEILSHAPRTRLVIVGRTTGARFWDNIADLQDAARRDARSSDRIVFAGELSDPDMAGLLAIADALVMPSLWEGFGLPALEAMSCGTPVLASDRGSLPEVVGDAGLFFDPTDPHALAAQAIRLLSEPGLGATLRRNAFARAGQFGWDKAARLTEQSFRRTLGLLA</sequence>
<keyword evidence="5" id="KW-1185">Reference proteome</keyword>
<dbReference type="CDD" id="cd03809">
    <property type="entry name" value="GT4_MtfB-like"/>
    <property type="match status" value="1"/>
</dbReference>
<dbReference type="InterPro" id="IPR028098">
    <property type="entry name" value="Glyco_trans_4-like_N"/>
</dbReference>
<dbReference type="AlphaFoldDB" id="A0A2S5JJC8"/>
<accession>A0A2S5JJC8</accession>
<dbReference type="Pfam" id="PF00534">
    <property type="entry name" value="Glycos_transf_1"/>
    <property type="match status" value="1"/>
</dbReference>
<dbReference type="SUPFAM" id="SSF53756">
    <property type="entry name" value="UDP-Glycosyltransferase/glycogen phosphorylase"/>
    <property type="match status" value="1"/>
</dbReference>
<dbReference type="GO" id="GO:0009103">
    <property type="term" value="P:lipopolysaccharide biosynthetic process"/>
    <property type="evidence" value="ECO:0007669"/>
    <property type="project" value="TreeGrafter"/>
</dbReference>
<feature type="domain" description="Glycosyl transferase family 1" evidence="2">
    <location>
        <begin position="194"/>
        <end position="364"/>
    </location>
</feature>
<keyword evidence="1 4" id="KW-0808">Transferase</keyword>
<evidence type="ECO:0000259" key="3">
    <source>
        <dbReference type="Pfam" id="PF13439"/>
    </source>
</evidence>
<evidence type="ECO:0000313" key="5">
    <source>
        <dbReference type="Proteomes" id="UP000239736"/>
    </source>
</evidence>
<evidence type="ECO:0000259" key="2">
    <source>
        <dbReference type="Pfam" id="PF00534"/>
    </source>
</evidence>
<gene>
    <name evidence="4" type="ORF">LV82_00686</name>
</gene>
<comment type="caution">
    <text evidence="4">The sequence shown here is derived from an EMBL/GenBank/DDBJ whole genome shotgun (WGS) entry which is preliminary data.</text>
</comment>
<proteinExistence type="predicted"/>
<feature type="domain" description="Glycosyltransferase subfamily 4-like N-terminal" evidence="3">
    <location>
        <begin position="16"/>
        <end position="175"/>
    </location>
</feature>
<dbReference type="Pfam" id="PF13439">
    <property type="entry name" value="Glyco_transf_4"/>
    <property type="match status" value="1"/>
</dbReference>
<dbReference type="PANTHER" id="PTHR46401">
    <property type="entry name" value="GLYCOSYLTRANSFERASE WBBK-RELATED"/>
    <property type="match status" value="1"/>
</dbReference>
<dbReference type="RefSeq" id="WP_104069338.1">
    <property type="nucleotide sequence ID" value="NZ_PRDS01000002.1"/>
</dbReference>
<dbReference type="Proteomes" id="UP000239736">
    <property type="component" value="Unassembled WGS sequence"/>
</dbReference>
<dbReference type="Gene3D" id="3.40.50.2000">
    <property type="entry name" value="Glycogen Phosphorylase B"/>
    <property type="match status" value="2"/>
</dbReference>
<dbReference type="EMBL" id="PRDS01000002">
    <property type="protein sequence ID" value="PPB81478.1"/>
    <property type="molecule type" value="Genomic_DNA"/>
</dbReference>
<dbReference type="GO" id="GO:0016757">
    <property type="term" value="F:glycosyltransferase activity"/>
    <property type="evidence" value="ECO:0007669"/>
    <property type="project" value="InterPro"/>
</dbReference>
<evidence type="ECO:0000256" key="1">
    <source>
        <dbReference type="ARBA" id="ARBA00022679"/>
    </source>
</evidence>
<organism evidence="4 5">
    <name type="scientific">Albidovulum inexpectatum</name>
    <dbReference type="NCBI Taxonomy" id="196587"/>
    <lineage>
        <taxon>Bacteria</taxon>
        <taxon>Pseudomonadati</taxon>
        <taxon>Pseudomonadota</taxon>
        <taxon>Alphaproteobacteria</taxon>
        <taxon>Rhodobacterales</taxon>
        <taxon>Paracoccaceae</taxon>
        <taxon>Albidovulum</taxon>
    </lineage>
</organism>
<dbReference type="PANTHER" id="PTHR46401:SF2">
    <property type="entry name" value="GLYCOSYLTRANSFERASE WBBK-RELATED"/>
    <property type="match status" value="1"/>
</dbReference>
<evidence type="ECO:0000313" key="4">
    <source>
        <dbReference type="EMBL" id="PPB81478.1"/>
    </source>
</evidence>